<dbReference type="Pfam" id="PF03006">
    <property type="entry name" value="HlyIII"/>
    <property type="match status" value="1"/>
</dbReference>
<name>A0A0N7ZB41_SCYOL</name>
<dbReference type="PANTHER" id="PTHR20855:SF15">
    <property type="entry name" value="PROGESTIN AND ADIPOQ RECEPTOR FAMILY MEMBER 3"/>
    <property type="match status" value="1"/>
</dbReference>
<feature type="binding site" evidence="6">
    <location>
        <position position="109"/>
    </location>
    <ligand>
        <name>Zn(2+)</name>
        <dbReference type="ChEBI" id="CHEBI:29105"/>
    </ligand>
</feature>
<dbReference type="PANTHER" id="PTHR20855">
    <property type="entry name" value="ADIPOR/PROGESTIN RECEPTOR-RELATED"/>
    <property type="match status" value="1"/>
</dbReference>
<keyword evidence="4 7" id="KW-1133">Transmembrane helix</keyword>
<sequence length="295" mass="34067">MCQRRRKNDYRTTVSFHQAPAYLRTNPYIRKGYRANLSTLQCFRSLFSWNNETLNVWSHLAGFVVFLGLLVYDVVFVFHQYRGTRHDAVVVAFVLVSFMVCMLLSSLYHTLNCRSEESCRRWLSYDIFGISASFLAIFLSGIYYGFWCPEYLGVRNTYMGLVGCLFLGAMMFLLNPKLMGSEWDNTRVALFTGWAVSGLLPLAHWMYIHGGFNHGIVQVFLPRIIVMYIISGAAVFVYLGKIPERYFPGRFDIVGASHQLWHLIVVAALIYWHQTGLLYAKFRLTYGCRADLIDL</sequence>
<dbReference type="EMBL" id="GDRN01089853">
    <property type="protein sequence ID" value="JAI60590.1"/>
    <property type="molecule type" value="Transcribed_RNA"/>
</dbReference>
<protein>
    <recommendedName>
        <fullName evidence="9">Progestin and adipoQ receptor family member III</fullName>
    </recommendedName>
</protein>
<feature type="transmembrane region" description="Helical" evidence="7">
    <location>
        <begin position="90"/>
        <end position="111"/>
    </location>
</feature>
<evidence type="ECO:0008006" key="9">
    <source>
        <dbReference type="Google" id="ProtNLM"/>
    </source>
</evidence>
<evidence type="ECO:0000256" key="7">
    <source>
        <dbReference type="SAM" id="Phobius"/>
    </source>
</evidence>
<dbReference type="GO" id="GO:0046872">
    <property type="term" value="F:metal ion binding"/>
    <property type="evidence" value="ECO:0007669"/>
    <property type="project" value="UniProtKB-KW"/>
</dbReference>
<dbReference type="GO" id="GO:0016020">
    <property type="term" value="C:membrane"/>
    <property type="evidence" value="ECO:0007669"/>
    <property type="project" value="UniProtKB-SubCell"/>
</dbReference>
<feature type="transmembrane region" description="Helical" evidence="7">
    <location>
        <begin position="251"/>
        <end position="272"/>
    </location>
</feature>
<organism evidence="8">
    <name type="scientific">Scylla olivacea</name>
    <name type="common">Orange mud crab</name>
    <name type="synonym">Cancer olivacea</name>
    <dbReference type="NCBI Taxonomy" id="85551"/>
    <lineage>
        <taxon>Eukaryota</taxon>
        <taxon>Metazoa</taxon>
        <taxon>Ecdysozoa</taxon>
        <taxon>Arthropoda</taxon>
        <taxon>Crustacea</taxon>
        <taxon>Multicrustacea</taxon>
        <taxon>Malacostraca</taxon>
        <taxon>Eumalacostraca</taxon>
        <taxon>Eucarida</taxon>
        <taxon>Decapoda</taxon>
        <taxon>Pleocyemata</taxon>
        <taxon>Brachyura</taxon>
        <taxon>Eubrachyura</taxon>
        <taxon>Portunoidea</taxon>
        <taxon>Portunidae</taxon>
        <taxon>Portuninae</taxon>
        <taxon>Scylla</taxon>
    </lineage>
</organism>
<dbReference type="EMBL" id="GDRN01089854">
    <property type="protein sequence ID" value="JAI60589.1"/>
    <property type="molecule type" value="Transcribed_RNA"/>
</dbReference>
<comment type="similarity">
    <text evidence="2">Belongs to the ADIPOR family.</text>
</comment>
<reference evidence="8" key="1">
    <citation type="submission" date="2015-09" db="EMBL/GenBank/DDBJ databases">
        <title>Scylla olivacea transcriptome.</title>
        <authorList>
            <person name="Ikhwanuddin M."/>
        </authorList>
    </citation>
    <scope>NUCLEOTIDE SEQUENCE</scope>
</reference>
<evidence type="ECO:0000256" key="2">
    <source>
        <dbReference type="ARBA" id="ARBA00007018"/>
    </source>
</evidence>
<feature type="transmembrane region" description="Helical" evidence="7">
    <location>
        <begin position="188"/>
        <end position="208"/>
    </location>
</feature>
<evidence type="ECO:0000313" key="8">
    <source>
        <dbReference type="EMBL" id="JAI60592.1"/>
    </source>
</evidence>
<feature type="transmembrane region" description="Helical" evidence="7">
    <location>
        <begin position="220"/>
        <end position="239"/>
    </location>
</feature>
<feature type="binding site" evidence="6">
    <location>
        <position position="258"/>
    </location>
    <ligand>
        <name>Zn(2+)</name>
        <dbReference type="ChEBI" id="CHEBI:29105"/>
    </ligand>
</feature>
<dbReference type="InterPro" id="IPR004254">
    <property type="entry name" value="AdipoR/HlyIII-related"/>
</dbReference>
<keyword evidence="5 7" id="KW-0472">Membrane</keyword>
<feature type="binding site" evidence="6">
    <location>
        <position position="262"/>
    </location>
    <ligand>
        <name>Zn(2+)</name>
        <dbReference type="ChEBI" id="CHEBI:29105"/>
    </ligand>
</feature>
<dbReference type="EMBL" id="GDRN01089851">
    <property type="protein sequence ID" value="JAI60592.1"/>
    <property type="molecule type" value="Transcribed_RNA"/>
</dbReference>
<dbReference type="GO" id="GO:0038023">
    <property type="term" value="F:signaling receptor activity"/>
    <property type="evidence" value="ECO:0007669"/>
    <property type="project" value="TreeGrafter"/>
</dbReference>
<feature type="transmembrane region" description="Helical" evidence="7">
    <location>
        <begin position="158"/>
        <end position="176"/>
    </location>
</feature>
<evidence type="ECO:0000256" key="3">
    <source>
        <dbReference type="ARBA" id="ARBA00022692"/>
    </source>
</evidence>
<keyword evidence="6" id="KW-0862">Zinc</keyword>
<proteinExistence type="inferred from homology"/>
<feature type="transmembrane region" description="Helical" evidence="7">
    <location>
        <begin position="123"/>
        <end position="146"/>
    </location>
</feature>
<dbReference type="AlphaFoldDB" id="A0A0N7ZB41"/>
<keyword evidence="3 7" id="KW-0812">Transmembrane</keyword>
<comment type="subcellular location">
    <subcellularLocation>
        <location evidence="1">Membrane</location>
        <topology evidence="1">Multi-pass membrane protein</topology>
    </subcellularLocation>
</comment>
<evidence type="ECO:0000256" key="1">
    <source>
        <dbReference type="ARBA" id="ARBA00004141"/>
    </source>
</evidence>
<evidence type="ECO:0000256" key="5">
    <source>
        <dbReference type="ARBA" id="ARBA00023136"/>
    </source>
</evidence>
<evidence type="ECO:0000256" key="6">
    <source>
        <dbReference type="PIRSR" id="PIRSR604254-1"/>
    </source>
</evidence>
<keyword evidence="6" id="KW-0479">Metal-binding</keyword>
<feature type="transmembrane region" description="Helical" evidence="7">
    <location>
        <begin position="54"/>
        <end position="78"/>
    </location>
</feature>
<accession>A0A0N7ZB41</accession>
<dbReference type="EMBL" id="GDRN01089852">
    <property type="protein sequence ID" value="JAI60591.1"/>
    <property type="molecule type" value="Transcribed_RNA"/>
</dbReference>
<evidence type="ECO:0000256" key="4">
    <source>
        <dbReference type="ARBA" id="ARBA00022989"/>
    </source>
</evidence>